<dbReference type="InterPro" id="IPR043502">
    <property type="entry name" value="DNA/RNA_pol_sf"/>
</dbReference>
<feature type="coiled-coil region" evidence="1">
    <location>
        <begin position="280"/>
        <end position="307"/>
    </location>
</feature>
<dbReference type="SUPFAM" id="SSF56672">
    <property type="entry name" value="DNA/RNA polymerases"/>
    <property type="match status" value="1"/>
</dbReference>
<dbReference type="Gene3D" id="3.60.10.10">
    <property type="entry name" value="Endonuclease/exonuclease/phosphatase"/>
    <property type="match status" value="1"/>
</dbReference>
<keyword evidence="4" id="KW-1185">Reference proteome</keyword>
<evidence type="ECO:0000313" key="4">
    <source>
        <dbReference type="Proteomes" id="UP000499080"/>
    </source>
</evidence>
<name>A0A4Y2Q4Z8_ARAVE</name>
<organism evidence="3 4">
    <name type="scientific">Araneus ventricosus</name>
    <name type="common">Orbweaver spider</name>
    <name type="synonym">Epeira ventricosa</name>
    <dbReference type="NCBI Taxonomy" id="182803"/>
    <lineage>
        <taxon>Eukaryota</taxon>
        <taxon>Metazoa</taxon>
        <taxon>Ecdysozoa</taxon>
        <taxon>Arthropoda</taxon>
        <taxon>Chelicerata</taxon>
        <taxon>Arachnida</taxon>
        <taxon>Araneae</taxon>
        <taxon>Araneomorphae</taxon>
        <taxon>Entelegynae</taxon>
        <taxon>Araneoidea</taxon>
        <taxon>Araneidae</taxon>
        <taxon>Araneus</taxon>
    </lineage>
</organism>
<dbReference type="InterPro" id="IPR036691">
    <property type="entry name" value="Endo/exonu/phosph_ase_sf"/>
</dbReference>
<dbReference type="Proteomes" id="UP000499080">
    <property type="component" value="Unassembled WGS sequence"/>
</dbReference>
<dbReference type="GO" id="GO:0071897">
    <property type="term" value="P:DNA biosynthetic process"/>
    <property type="evidence" value="ECO:0007669"/>
    <property type="project" value="UniProtKB-ARBA"/>
</dbReference>
<dbReference type="AlphaFoldDB" id="A0A4Y2Q4Z8"/>
<dbReference type="Pfam" id="PF00078">
    <property type="entry name" value="RVT_1"/>
    <property type="match status" value="1"/>
</dbReference>
<proteinExistence type="predicted"/>
<dbReference type="InterPro" id="IPR005135">
    <property type="entry name" value="Endo/exonuclease/phosphatase"/>
</dbReference>
<dbReference type="SUPFAM" id="SSF56219">
    <property type="entry name" value="DNase I-like"/>
    <property type="match status" value="1"/>
</dbReference>
<dbReference type="EMBL" id="BGPR01012846">
    <property type="protein sequence ID" value="GBN57970.1"/>
    <property type="molecule type" value="Genomic_DNA"/>
</dbReference>
<gene>
    <name evidence="3" type="primary">PO11_131</name>
    <name evidence="3" type="ORF">AVEN_151097_1</name>
</gene>
<dbReference type="PROSITE" id="PS50878">
    <property type="entry name" value="RT_POL"/>
    <property type="match status" value="1"/>
</dbReference>
<dbReference type="InterPro" id="IPR000477">
    <property type="entry name" value="RT_dom"/>
</dbReference>
<protein>
    <submittedName>
        <fullName evidence="3">Retrovirus-related Pol polyprotein from type-1 retrotransposable element R1</fullName>
    </submittedName>
</protein>
<reference evidence="3 4" key="1">
    <citation type="journal article" date="2019" name="Sci. Rep.">
        <title>Orb-weaving spider Araneus ventricosus genome elucidates the spidroin gene catalogue.</title>
        <authorList>
            <person name="Kono N."/>
            <person name="Nakamura H."/>
            <person name="Ohtoshi R."/>
            <person name="Moran D.A.P."/>
            <person name="Shinohara A."/>
            <person name="Yoshida Y."/>
            <person name="Fujiwara M."/>
            <person name="Mori M."/>
            <person name="Tomita M."/>
            <person name="Arakawa K."/>
        </authorList>
    </citation>
    <scope>NUCLEOTIDE SEQUENCE [LARGE SCALE GENOMIC DNA]</scope>
</reference>
<dbReference type="PANTHER" id="PTHR19446">
    <property type="entry name" value="REVERSE TRANSCRIPTASES"/>
    <property type="match status" value="1"/>
</dbReference>
<evidence type="ECO:0000313" key="3">
    <source>
        <dbReference type="EMBL" id="GBN57970.1"/>
    </source>
</evidence>
<sequence>MPELFPNNKPDVYLVQEPYLRKGEIYGLPNNWKIITAPLGKTLIAISNGTIGVHTKHVSKHIAAAELTNSNKDKVTIVSVYFPPSISKEQAASELEEVLIKVGTNRILIGGDVNVRSLLWSPKLDDHRTHDEGGPLIDLILKYNLLVLNDPASLPTFESRQGSSWIDVTLASLSIHDKVDNWKVVLSGSSDHNYITFSLANSYIPSNQAISHLSRRRLSKLGELIMHTFANAENEIRNIKSKSELENWVNKITEVVNSVLLKAQPKTHRTLRVPWWDSELETQRKKTRALRARYNRCKNQSERLNRRIIYKKNESIYKRMLKSKSRACFEKLCLQITKTNPFGLPYKLATKKTKRQVILHEVIDQNGIKTTSLNDTIEAIIQSLFPKENRADENSEHRKVREIVLNYETEIFEPDFTKSEIMAVIKQFSKRKAPGLDNISIEMIEAIHKKCPEVLTVIYNKCLDLGHFPNSWKVAKLVLLNKPGKEPTSPKSYRPICLISAMGKVLDKLITQRITFLLASSKRLHTNQHGFRKGRSCETANYELWRRINSALKAHRKVCLISLDVSGAFDSVWRHSVLQQLMSAHCPQNIFSLIKNYMSDRKIEFNYSNQTWSYNTERGVPQGSCSGPLFWNLVADTALQLDLPRGCHLQAFADDLLLVVHALDVTNLANKCNTVLHNLVEWGKLHKLTFNPDKTIFMPITFGNSLDPRAPFNIHMNGQAIHAQSNLKYLGVTWDSALTFTEHFKSVRKKADIITYKVCTVAESFYWRHRNKFRRIYTSAFEPFVLYGHGAWGPRLQLTKITQALNTIQRRPLLKLTRAYKTTSTEALQVLAGTLPLHLRAREIFAKFRLLTAKENVKSNRTLILASEFEDKFDIYTKHPNRWMSIPFGMEDPQFESIEIYTDGSKMNNKTALLWWFHSILE</sequence>
<dbReference type="Pfam" id="PF14529">
    <property type="entry name" value="Exo_endo_phos_2"/>
    <property type="match status" value="1"/>
</dbReference>
<accession>A0A4Y2Q4Z8</accession>
<dbReference type="GO" id="GO:0003824">
    <property type="term" value="F:catalytic activity"/>
    <property type="evidence" value="ECO:0007669"/>
    <property type="project" value="InterPro"/>
</dbReference>
<keyword evidence="1" id="KW-0175">Coiled coil</keyword>
<dbReference type="CDD" id="cd01650">
    <property type="entry name" value="RT_nLTR_like"/>
    <property type="match status" value="1"/>
</dbReference>
<comment type="caution">
    <text evidence="3">The sequence shown here is derived from an EMBL/GenBank/DDBJ whole genome shotgun (WGS) entry which is preliminary data.</text>
</comment>
<dbReference type="OrthoDB" id="6437248at2759"/>
<evidence type="ECO:0000259" key="2">
    <source>
        <dbReference type="PROSITE" id="PS50878"/>
    </source>
</evidence>
<evidence type="ECO:0000256" key="1">
    <source>
        <dbReference type="SAM" id="Coils"/>
    </source>
</evidence>
<feature type="domain" description="Reverse transcriptase" evidence="2">
    <location>
        <begin position="461"/>
        <end position="734"/>
    </location>
</feature>